<reference evidence="1 2" key="1">
    <citation type="journal article" date="2022" name="Genome Biol. Evol.">
        <title>The Spruce Budworm Genome: Reconstructing the Evolutionary History of Antifreeze Proteins.</title>
        <authorList>
            <person name="Beliveau C."/>
            <person name="Gagne P."/>
            <person name="Picq S."/>
            <person name="Vernygora O."/>
            <person name="Keeling C.I."/>
            <person name="Pinkney K."/>
            <person name="Doucet D."/>
            <person name="Wen F."/>
            <person name="Johnston J.S."/>
            <person name="Maaroufi H."/>
            <person name="Boyle B."/>
            <person name="Laroche J."/>
            <person name="Dewar K."/>
            <person name="Juretic N."/>
            <person name="Blackburn G."/>
            <person name="Nisole A."/>
            <person name="Brunet B."/>
            <person name="Brandao M."/>
            <person name="Lumley L."/>
            <person name="Duan J."/>
            <person name="Quan G."/>
            <person name="Lucarotti C.J."/>
            <person name="Roe A.D."/>
            <person name="Sperling F.A.H."/>
            <person name="Levesque R.C."/>
            <person name="Cusson M."/>
        </authorList>
    </citation>
    <scope>NUCLEOTIDE SEQUENCE [LARGE SCALE GENOMIC DNA]</scope>
    <source>
        <strain evidence="1">Glfc:IPQL:Cfum</strain>
    </source>
</reference>
<accession>A0ACC0JPX0</accession>
<gene>
    <name evidence="1" type="ORF">MSG28_005119</name>
</gene>
<name>A0ACC0JPX0_CHOFU</name>
<evidence type="ECO:0000313" key="1">
    <source>
        <dbReference type="EMBL" id="KAI8426184.1"/>
    </source>
</evidence>
<dbReference type="EMBL" id="CM046108">
    <property type="protein sequence ID" value="KAI8426184.1"/>
    <property type="molecule type" value="Genomic_DNA"/>
</dbReference>
<keyword evidence="2" id="KW-1185">Reference proteome</keyword>
<sequence>MRSDHSQIEPITDIQCTFSTGGSGLRDSVSALLRKPEGFRGAPLFADDRATDPVADAVCQIRPEPEDPTGLLYCKTPGRLEYEVALYKEAPPVSRHTNHSVDLPVDQAVPIGTKLQLRARINPESAWRHIKLLEVAVSPDPDRPHAPGAVLLVKDGCRNRDFQSIIPHQPARYRERHNEVFLDFEAFLLASMKERSTLWIHSQIKACMDAADCQPDYCLDLFEPSGHGRRRRSLPDASHTHNITSSAMVADNGSTPFTRFKENLEYTVVMPGELFHRTPLEATELAHHSLPDSGYTGRPTLQ</sequence>
<comment type="caution">
    <text evidence="1">The sequence shown here is derived from an EMBL/GenBank/DDBJ whole genome shotgun (WGS) entry which is preliminary data.</text>
</comment>
<organism evidence="1 2">
    <name type="scientific">Choristoneura fumiferana</name>
    <name type="common">Spruce budworm moth</name>
    <name type="synonym">Archips fumiferana</name>
    <dbReference type="NCBI Taxonomy" id="7141"/>
    <lineage>
        <taxon>Eukaryota</taxon>
        <taxon>Metazoa</taxon>
        <taxon>Ecdysozoa</taxon>
        <taxon>Arthropoda</taxon>
        <taxon>Hexapoda</taxon>
        <taxon>Insecta</taxon>
        <taxon>Pterygota</taxon>
        <taxon>Neoptera</taxon>
        <taxon>Endopterygota</taxon>
        <taxon>Lepidoptera</taxon>
        <taxon>Glossata</taxon>
        <taxon>Ditrysia</taxon>
        <taxon>Tortricoidea</taxon>
        <taxon>Tortricidae</taxon>
        <taxon>Tortricinae</taxon>
        <taxon>Choristoneura</taxon>
    </lineage>
</organism>
<proteinExistence type="predicted"/>
<protein>
    <submittedName>
        <fullName evidence="1">Uncharacterized protein</fullName>
    </submittedName>
</protein>
<dbReference type="Proteomes" id="UP001064048">
    <property type="component" value="Chromosome 8"/>
</dbReference>
<evidence type="ECO:0000313" key="2">
    <source>
        <dbReference type="Proteomes" id="UP001064048"/>
    </source>
</evidence>